<evidence type="ECO:0000256" key="11">
    <source>
        <dbReference type="SAM" id="Phobius"/>
    </source>
</evidence>
<dbReference type="RefSeq" id="WP_121837864.1">
    <property type="nucleotide sequence ID" value="NZ_ML014760.1"/>
</dbReference>
<feature type="domain" description="General secretion pathway GspH" evidence="12">
    <location>
        <begin position="45"/>
        <end position="172"/>
    </location>
</feature>
<dbReference type="GO" id="GO:0005886">
    <property type="term" value="C:plasma membrane"/>
    <property type="evidence" value="ECO:0007669"/>
    <property type="project" value="UniProtKB-SubCell"/>
</dbReference>
<evidence type="ECO:0000256" key="2">
    <source>
        <dbReference type="ARBA" id="ARBA00021549"/>
    </source>
</evidence>
<evidence type="ECO:0000256" key="7">
    <source>
        <dbReference type="ARBA" id="ARBA00022989"/>
    </source>
</evidence>
<evidence type="ECO:0000256" key="3">
    <source>
        <dbReference type="ARBA" id="ARBA00022475"/>
    </source>
</evidence>
<dbReference type="PRINTS" id="PR00885">
    <property type="entry name" value="BCTERIALGSPH"/>
</dbReference>
<dbReference type="InterPro" id="IPR002416">
    <property type="entry name" value="T2SS_protein-GspH"/>
</dbReference>
<evidence type="ECO:0000256" key="10">
    <source>
        <dbReference type="ARBA" id="ARBA00030775"/>
    </source>
</evidence>
<reference evidence="13 14" key="1">
    <citation type="submission" date="2018-09" db="EMBL/GenBank/DDBJ databases">
        <title>Phylogeny of the Shewanellaceae, and recommendation for two new genera, Pseudoshewanella and Parashewanella.</title>
        <authorList>
            <person name="Wang G."/>
        </authorList>
    </citation>
    <scope>NUCLEOTIDE SEQUENCE [LARGE SCALE GENOMIC DNA]</scope>
    <source>
        <strain evidence="13 14">C51</strain>
    </source>
</reference>
<evidence type="ECO:0000256" key="6">
    <source>
        <dbReference type="ARBA" id="ARBA00022692"/>
    </source>
</evidence>
<keyword evidence="3" id="KW-1003">Cell membrane</keyword>
<evidence type="ECO:0000259" key="12">
    <source>
        <dbReference type="Pfam" id="PF12019"/>
    </source>
</evidence>
<organism evidence="13 14">
    <name type="scientific">Parashewanella curva</name>
    <dbReference type="NCBI Taxonomy" id="2338552"/>
    <lineage>
        <taxon>Bacteria</taxon>
        <taxon>Pseudomonadati</taxon>
        <taxon>Pseudomonadota</taxon>
        <taxon>Gammaproteobacteria</taxon>
        <taxon>Alteromonadales</taxon>
        <taxon>Shewanellaceae</taxon>
        <taxon>Parashewanella</taxon>
    </lineage>
</organism>
<name>A0A3L8PZJ8_9GAMM</name>
<keyword evidence="14" id="KW-1185">Reference proteome</keyword>
<dbReference type="Pfam" id="PF12019">
    <property type="entry name" value="GspH"/>
    <property type="match status" value="1"/>
</dbReference>
<evidence type="ECO:0000256" key="9">
    <source>
        <dbReference type="ARBA" id="ARBA00025772"/>
    </source>
</evidence>
<dbReference type="GO" id="GO:0015627">
    <property type="term" value="C:type II protein secretion system complex"/>
    <property type="evidence" value="ECO:0007669"/>
    <property type="project" value="InterPro"/>
</dbReference>
<keyword evidence="8 11" id="KW-0472">Membrane</keyword>
<feature type="transmembrane region" description="Helical" evidence="11">
    <location>
        <begin position="12"/>
        <end position="32"/>
    </location>
</feature>
<dbReference type="Proteomes" id="UP000281474">
    <property type="component" value="Unassembled WGS sequence"/>
</dbReference>
<evidence type="ECO:0000256" key="1">
    <source>
        <dbReference type="ARBA" id="ARBA00004377"/>
    </source>
</evidence>
<dbReference type="GO" id="GO:0015628">
    <property type="term" value="P:protein secretion by the type II secretion system"/>
    <property type="evidence" value="ECO:0007669"/>
    <property type="project" value="InterPro"/>
</dbReference>
<dbReference type="PROSITE" id="PS00409">
    <property type="entry name" value="PROKAR_NTER_METHYL"/>
    <property type="match status" value="1"/>
</dbReference>
<dbReference type="EMBL" id="QZEI01000011">
    <property type="protein sequence ID" value="RLV60781.1"/>
    <property type="molecule type" value="Genomic_DNA"/>
</dbReference>
<keyword evidence="5" id="KW-0997">Cell inner membrane</keyword>
<comment type="similarity">
    <text evidence="9">Belongs to the GSP H family.</text>
</comment>
<keyword evidence="7 11" id="KW-1133">Transmembrane helix</keyword>
<evidence type="ECO:0000256" key="8">
    <source>
        <dbReference type="ARBA" id="ARBA00023136"/>
    </source>
</evidence>
<accession>A0A3L8PZJ8</accession>
<dbReference type="Pfam" id="PF07963">
    <property type="entry name" value="N_methyl"/>
    <property type="match status" value="1"/>
</dbReference>
<dbReference type="InterPro" id="IPR012902">
    <property type="entry name" value="N_methyl_site"/>
</dbReference>
<dbReference type="Gene3D" id="3.55.40.10">
    <property type="entry name" value="minor pseudopilin epsh domain"/>
    <property type="match status" value="1"/>
</dbReference>
<gene>
    <name evidence="13" type="primary">gspH</name>
    <name evidence="13" type="ORF">D5018_04760</name>
</gene>
<evidence type="ECO:0000256" key="5">
    <source>
        <dbReference type="ARBA" id="ARBA00022519"/>
    </source>
</evidence>
<dbReference type="AlphaFoldDB" id="A0A3L8PZJ8"/>
<evidence type="ECO:0000313" key="13">
    <source>
        <dbReference type="EMBL" id="RLV60781.1"/>
    </source>
</evidence>
<dbReference type="SUPFAM" id="SSF54523">
    <property type="entry name" value="Pili subunits"/>
    <property type="match status" value="1"/>
</dbReference>
<comment type="subcellular location">
    <subcellularLocation>
        <location evidence="1">Cell inner membrane</location>
        <topology evidence="1">Single-pass membrane protein</topology>
    </subcellularLocation>
</comment>
<sequence length="196" mass="22047">MLRCSQQGFTLLEIMVVVLLMGLMAATVTLSFNTSTPEQKLEKKAKQFMATTELVINETILSGQFLGIVIEPDGYHYVVYHDSQWQPLTNDRILTERKLDDGMSLSVVVDGLPLKQSDEDRSDDIFENDDDKFNIDESVQPKKKLPTPQIMLFPSGELSPFELTFAMRDQQGNEHDQLVAGDALGRLTLGRPDDQP</sequence>
<dbReference type="NCBIfam" id="TIGR01708">
    <property type="entry name" value="typeII_sec_gspH"/>
    <property type="match status" value="1"/>
</dbReference>
<dbReference type="InterPro" id="IPR022346">
    <property type="entry name" value="T2SS_GspH"/>
</dbReference>
<comment type="caution">
    <text evidence="13">The sequence shown here is derived from an EMBL/GenBank/DDBJ whole genome shotgun (WGS) entry which is preliminary data.</text>
</comment>
<keyword evidence="4" id="KW-0488">Methylation</keyword>
<dbReference type="NCBIfam" id="TIGR02532">
    <property type="entry name" value="IV_pilin_GFxxxE"/>
    <property type="match status" value="1"/>
</dbReference>
<proteinExistence type="inferred from homology"/>
<protein>
    <recommendedName>
        <fullName evidence="2">Type II secretion system protein H</fullName>
    </recommendedName>
    <alternativeName>
        <fullName evidence="10">General secretion pathway protein H</fullName>
    </alternativeName>
</protein>
<dbReference type="InterPro" id="IPR045584">
    <property type="entry name" value="Pilin-like"/>
</dbReference>
<dbReference type="OrthoDB" id="6076129at2"/>
<evidence type="ECO:0000313" key="14">
    <source>
        <dbReference type="Proteomes" id="UP000281474"/>
    </source>
</evidence>
<evidence type="ECO:0000256" key="4">
    <source>
        <dbReference type="ARBA" id="ARBA00022481"/>
    </source>
</evidence>
<keyword evidence="6 11" id="KW-0812">Transmembrane</keyword>
<dbReference type="InterPro" id="IPR049875">
    <property type="entry name" value="TypeII_GspH"/>
</dbReference>